<sequence>MSNSHGQSGSNFTALFIRRPVLALVLNALIVVAGLAAYYGVDVRELPDVDRPVVTVSTTFQAAAAETVDRELTAAIEGAVSRVSGVKAISSSSSFGISRVTVEFNDGVDLNVAAADMRDAISRITNTLPEQADPPQIVKADANADAVMRLAVTSTTMPVEDMTVLVEDQIKDVLASVPGVADVQINGNRSKIFRIDIDQGKLASLGLTVANVRTALDTMAFDTPAGQINSSAQSIVVRATAPVSTPEDFENIIIKDRTKIRDVATVTLGPDIGTSTLRANGKTGIGLGIIRQAQSNTLDISKGIRTAIGQLQKTLPEGVDIRVTSDDADFINGAVHEVEIALGASVFIIILIIYLFLWDLRATLIPAVSMPVALIGTISAIYLAGFSINILTLLALVLATGLVVDDAIVVLENIVRRRNQGMGPRAAAVLGTQEVFFAVIATTVTLAAVFVPLSFLPGQTGGLFREFGFVLAICVLLSAVVALTLCPMLASRLLSASEAKHEDINHSPGLIRRVGGWFLEAYRRMLHGCLAAPWLVVLASLLFAGAAFGAFSLLKQELTPSEDRASAFLRITAPQGVSLEYLNDQMRQIETLIQPMRDSGEIQNTFSIAGLNGNTNRGFMVLSLATWKERHRTQQEILADVSKRVRNIPGIQVFAAQPNSLGIRGAGNGLQFAIVGTSYADLGTAAAKIVSALEKDKRFDRPRLTNEPTQPQLSVSIDRERASDLGIEITGLAEALQSVLDGYKIGSVYIEDRSFDVKLVSTTNPINDPTDLENVFMRTSDGRFVPMATIAKLTEVAVPPALTREQQMRSVAITAALSPDFALGDAYKVAQEVAAPLLPPGYRIIPLAEAATLGENSASMFVTFGFAILIILLVLAAQFESFISAVIVMATVPLGLACAVFAMILTGTSMNVYSQIGLVLLVGIMAKNGILIVEFANHLRDQGRTVRQAIEEASNIRLRPVVMTMLCAILGGVPLVLASGAGAEARIALGWVIVGGLGLATASTLFLTPVAYLLLAGFSKPKAEEEARLERELLEVVSQPPLPAE</sequence>
<accession>A0A2S9JIR3</accession>
<dbReference type="Gene3D" id="1.20.1640.10">
    <property type="entry name" value="Multidrug efflux transporter AcrB transmembrane domain"/>
    <property type="match status" value="2"/>
</dbReference>
<dbReference type="GO" id="GO:0042910">
    <property type="term" value="F:xenobiotic transmembrane transporter activity"/>
    <property type="evidence" value="ECO:0007669"/>
    <property type="project" value="TreeGrafter"/>
</dbReference>
<dbReference type="Proteomes" id="UP000238563">
    <property type="component" value="Unassembled WGS sequence"/>
</dbReference>
<dbReference type="Gene3D" id="3.30.70.1440">
    <property type="entry name" value="Multidrug efflux transporter AcrB pore domain"/>
    <property type="match status" value="1"/>
</dbReference>
<dbReference type="Gene3D" id="3.30.2090.10">
    <property type="entry name" value="Multidrug efflux transporter AcrB TolC docking domain, DN and DC subdomains"/>
    <property type="match status" value="2"/>
</dbReference>
<keyword evidence="1" id="KW-0812">Transmembrane</keyword>
<dbReference type="Gene3D" id="3.30.70.1320">
    <property type="entry name" value="Multidrug efflux transporter AcrB pore domain like"/>
    <property type="match status" value="1"/>
</dbReference>
<feature type="transmembrane region" description="Helical" evidence="1">
    <location>
        <begin position="435"/>
        <end position="455"/>
    </location>
</feature>
<dbReference type="AlphaFoldDB" id="A0A2S9JIR3"/>
<feature type="transmembrane region" description="Helical" evidence="1">
    <location>
        <begin position="532"/>
        <end position="554"/>
    </location>
</feature>
<dbReference type="OrthoDB" id="9807350at2"/>
<comment type="caution">
    <text evidence="2">The sequence shown here is derived from an EMBL/GenBank/DDBJ whole genome shotgun (WGS) entry which is preliminary data.</text>
</comment>
<reference evidence="2 3" key="1">
    <citation type="submission" date="2018-02" db="EMBL/GenBank/DDBJ databases">
        <title>The draft genome of Phyllobacterium myrsinacearum DSM5892.</title>
        <authorList>
            <person name="Li L."/>
            <person name="Liu L."/>
            <person name="Zhang X."/>
            <person name="Wang T."/>
        </authorList>
    </citation>
    <scope>NUCLEOTIDE SEQUENCE [LARGE SCALE GENOMIC DNA]</scope>
    <source>
        <strain evidence="2 3">DSM 5892</strain>
    </source>
</reference>
<dbReference type="InterPro" id="IPR001036">
    <property type="entry name" value="Acrflvin-R"/>
</dbReference>
<evidence type="ECO:0000256" key="1">
    <source>
        <dbReference type="SAM" id="Phobius"/>
    </source>
</evidence>
<dbReference type="GO" id="GO:0005886">
    <property type="term" value="C:plasma membrane"/>
    <property type="evidence" value="ECO:0007669"/>
    <property type="project" value="TreeGrafter"/>
</dbReference>
<dbReference type="RefSeq" id="WP_105734005.1">
    <property type="nucleotide sequence ID" value="NZ_PVBT01000003.1"/>
</dbReference>
<protein>
    <submittedName>
        <fullName evidence="2">Multidrug transporter AcrB</fullName>
    </submittedName>
</protein>
<proteinExistence type="predicted"/>
<dbReference type="PANTHER" id="PTHR32063">
    <property type="match status" value="1"/>
</dbReference>
<dbReference type="PRINTS" id="PR00702">
    <property type="entry name" value="ACRIFLAVINRP"/>
</dbReference>
<gene>
    <name evidence="2" type="ORF">C5750_11275</name>
</gene>
<feature type="transmembrane region" description="Helical" evidence="1">
    <location>
        <begin position="989"/>
        <end position="1015"/>
    </location>
</feature>
<keyword evidence="3" id="KW-1185">Reference proteome</keyword>
<feature type="transmembrane region" description="Helical" evidence="1">
    <location>
        <begin position="467"/>
        <end position="490"/>
    </location>
</feature>
<feature type="transmembrane region" description="Helical" evidence="1">
    <location>
        <begin position="916"/>
        <end position="937"/>
    </location>
</feature>
<dbReference type="SUPFAM" id="SSF82866">
    <property type="entry name" value="Multidrug efflux transporter AcrB transmembrane domain"/>
    <property type="match status" value="2"/>
</dbReference>
<keyword evidence="1" id="KW-0472">Membrane</keyword>
<dbReference type="InterPro" id="IPR027463">
    <property type="entry name" value="AcrB_DN_DC_subdom"/>
</dbReference>
<evidence type="ECO:0000313" key="2">
    <source>
        <dbReference type="EMBL" id="PRD52990.1"/>
    </source>
</evidence>
<dbReference type="Gene3D" id="3.30.70.1430">
    <property type="entry name" value="Multidrug efflux transporter AcrB pore domain"/>
    <property type="match status" value="2"/>
</dbReference>
<dbReference type="Pfam" id="PF00873">
    <property type="entry name" value="ACR_tran"/>
    <property type="match status" value="1"/>
</dbReference>
<feature type="transmembrane region" description="Helical" evidence="1">
    <location>
        <begin position="882"/>
        <end position="904"/>
    </location>
</feature>
<evidence type="ECO:0000313" key="3">
    <source>
        <dbReference type="Proteomes" id="UP000238563"/>
    </source>
</evidence>
<dbReference type="SUPFAM" id="SSF82693">
    <property type="entry name" value="Multidrug efflux transporter AcrB pore domain, PN1, PN2, PC1 and PC2 subdomains"/>
    <property type="match status" value="4"/>
</dbReference>
<keyword evidence="1" id="KW-1133">Transmembrane helix</keyword>
<feature type="transmembrane region" description="Helical" evidence="1">
    <location>
        <begin position="21"/>
        <end position="41"/>
    </location>
</feature>
<dbReference type="PANTHER" id="PTHR32063:SF14">
    <property type="entry name" value="BLL4319 PROTEIN"/>
    <property type="match status" value="1"/>
</dbReference>
<name>A0A2S9JIR3_9HYPH</name>
<feature type="transmembrane region" description="Helical" evidence="1">
    <location>
        <begin position="858"/>
        <end position="875"/>
    </location>
</feature>
<organism evidence="2 3">
    <name type="scientific">Phyllobacterium myrsinacearum</name>
    <dbReference type="NCBI Taxonomy" id="28101"/>
    <lineage>
        <taxon>Bacteria</taxon>
        <taxon>Pseudomonadati</taxon>
        <taxon>Pseudomonadota</taxon>
        <taxon>Alphaproteobacteria</taxon>
        <taxon>Hyphomicrobiales</taxon>
        <taxon>Phyllobacteriaceae</taxon>
        <taxon>Phyllobacterium</taxon>
    </lineage>
</organism>
<dbReference type="SUPFAM" id="SSF82714">
    <property type="entry name" value="Multidrug efflux transporter AcrB TolC docking domain, DN and DC subdomains"/>
    <property type="match status" value="2"/>
</dbReference>
<feature type="transmembrane region" description="Helical" evidence="1">
    <location>
        <begin position="390"/>
        <end position="415"/>
    </location>
</feature>
<dbReference type="EMBL" id="PVBT01000003">
    <property type="protein sequence ID" value="PRD52990.1"/>
    <property type="molecule type" value="Genomic_DNA"/>
</dbReference>
<feature type="transmembrane region" description="Helical" evidence="1">
    <location>
        <begin position="958"/>
        <end position="977"/>
    </location>
</feature>
<feature type="transmembrane region" description="Helical" evidence="1">
    <location>
        <begin position="340"/>
        <end position="357"/>
    </location>
</feature>
<feature type="transmembrane region" description="Helical" evidence="1">
    <location>
        <begin position="364"/>
        <end position="384"/>
    </location>
</feature>